<accession>A0ABV5VRB8</accession>
<dbReference type="InterPro" id="IPR003953">
    <property type="entry name" value="FAD-dep_OxRdtase_2_FAD-bd"/>
</dbReference>
<dbReference type="InterPro" id="IPR030664">
    <property type="entry name" value="SdhA/FrdA/AprA"/>
</dbReference>
<dbReference type="PIRSF" id="PIRSF000171">
    <property type="entry name" value="SDHA_APRA_LASPO"/>
    <property type="match status" value="1"/>
</dbReference>
<keyword evidence="1" id="KW-0285">Flavoprotein</keyword>
<dbReference type="EMBL" id="JBHMAG010000004">
    <property type="protein sequence ID" value="MFB9750805.1"/>
    <property type="molecule type" value="Genomic_DNA"/>
</dbReference>
<reference evidence="5 6" key="1">
    <citation type="submission" date="2024-09" db="EMBL/GenBank/DDBJ databases">
        <authorList>
            <person name="Sun Q."/>
            <person name="Mori K."/>
        </authorList>
    </citation>
    <scope>NUCLEOTIDE SEQUENCE [LARGE SCALE GENOMIC DNA]</scope>
    <source>
        <strain evidence="5 6">JCM 12520</strain>
    </source>
</reference>
<dbReference type="PRINTS" id="PR00411">
    <property type="entry name" value="PNDRDTASEI"/>
</dbReference>
<dbReference type="InterPro" id="IPR037099">
    <property type="entry name" value="Fum_R/Succ_DH_flav-like_C_sf"/>
</dbReference>
<evidence type="ECO:0000256" key="2">
    <source>
        <dbReference type="ARBA" id="ARBA00023002"/>
    </source>
</evidence>
<organism evidence="5 6">
    <name type="scientific">Paenibacillus hodogayensis</name>
    <dbReference type="NCBI Taxonomy" id="279208"/>
    <lineage>
        <taxon>Bacteria</taxon>
        <taxon>Bacillati</taxon>
        <taxon>Bacillota</taxon>
        <taxon>Bacilli</taxon>
        <taxon>Bacillales</taxon>
        <taxon>Paenibacillaceae</taxon>
        <taxon>Paenibacillus</taxon>
    </lineage>
</organism>
<protein>
    <submittedName>
        <fullName evidence="5">FAD-binding protein</fullName>
    </submittedName>
</protein>
<evidence type="ECO:0000313" key="5">
    <source>
        <dbReference type="EMBL" id="MFB9750805.1"/>
    </source>
</evidence>
<dbReference type="Pfam" id="PF02910">
    <property type="entry name" value="Succ_DH_flav_C"/>
    <property type="match status" value="1"/>
</dbReference>
<gene>
    <name evidence="5" type="ORF">ACFFNY_04385</name>
</gene>
<sequence>MGQDQTRISADVLVIGGGPAGCWAALTAAREGAKVVLADKGYCGTSGATAPSGTGVWYVEPDPQERVEAMKSREELGGYLADREWMRRVLDRTYANVSEIAAWGYPFPLDEAGRSYRKSLSGPTYMRLMRRHVQKAGVRILDHSPALELLADTHGVAGAAGVHKQTRTAWRVEASAVVIATGGCAFLSKALGTDVLTGDGYLMAAEAGAEMSGMEFSTAYSIAPAFSPVTKSAFYKWATFYREDGTIIEGAGAQRGRSVIARTLIDQPVYACLDKNVDEQTRKGMRLFQPNFFLSFDRAGIDPFTDRFPITLRFEGTVRGTGGIHIVNEQCATGVPGLYAAGDASTRELICGGFTGGGSHNSAWAMSSGYWSGEAAAKYAKTLGGQGLSRSAKGLAEQTDIPLSAGRKGGTAYGEIVQAVQREVLPYDRNWFRTGEGLKQSIGRLDDLWKQLKHGVHSGEADISRARESVAMAATARWMYASGLERKETRGMHRREEFPELDPLQQDRLISGGLDQVWVKPLSEGAGR</sequence>
<dbReference type="PRINTS" id="PR00368">
    <property type="entry name" value="FADPNR"/>
</dbReference>
<feature type="domain" description="FAD-dependent oxidoreductase 2 FAD-binding" evidence="3">
    <location>
        <begin position="11"/>
        <end position="217"/>
    </location>
</feature>
<evidence type="ECO:0000259" key="4">
    <source>
        <dbReference type="Pfam" id="PF02910"/>
    </source>
</evidence>
<dbReference type="SUPFAM" id="SSF51905">
    <property type="entry name" value="FAD/NAD(P)-binding domain"/>
    <property type="match status" value="1"/>
</dbReference>
<feature type="domain" description="Fumarate reductase/succinate dehydrogenase flavoprotein-like C-terminal" evidence="4">
    <location>
        <begin position="431"/>
        <end position="502"/>
    </location>
</feature>
<dbReference type="RefSeq" id="WP_344905079.1">
    <property type="nucleotide sequence ID" value="NZ_BAAAYO010000002.1"/>
</dbReference>
<keyword evidence="2" id="KW-0560">Oxidoreductase</keyword>
<dbReference type="Gene3D" id="3.50.50.60">
    <property type="entry name" value="FAD/NAD(P)-binding domain"/>
    <property type="match status" value="1"/>
</dbReference>
<dbReference type="Pfam" id="PF00890">
    <property type="entry name" value="FAD_binding_2"/>
    <property type="match status" value="1"/>
</dbReference>
<evidence type="ECO:0000313" key="6">
    <source>
        <dbReference type="Proteomes" id="UP001589619"/>
    </source>
</evidence>
<dbReference type="Proteomes" id="UP001589619">
    <property type="component" value="Unassembled WGS sequence"/>
</dbReference>
<evidence type="ECO:0000256" key="1">
    <source>
        <dbReference type="ARBA" id="ARBA00022630"/>
    </source>
</evidence>
<dbReference type="InterPro" id="IPR015939">
    <property type="entry name" value="Fum_Rdtase/Succ_DH_flav-like_C"/>
</dbReference>
<dbReference type="Gene3D" id="1.20.58.100">
    <property type="entry name" value="Fumarate reductase/succinate dehydrogenase flavoprotein-like, C-terminal domain"/>
    <property type="match status" value="1"/>
</dbReference>
<evidence type="ECO:0000259" key="3">
    <source>
        <dbReference type="Pfam" id="PF00890"/>
    </source>
</evidence>
<comment type="caution">
    <text evidence="5">The sequence shown here is derived from an EMBL/GenBank/DDBJ whole genome shotgun (WGS) entry which is preliminary data.</text>
</comment>
<proteinExistence type="predicted"/>
<dbReference type="SUPFAM" id="SSF46977">
    <property type="entry name" value="Succinate dehydrogenase/fumarate reductase flavoprotein C-terminal domain"/>
    <property type="match status" value="1"/>
</dbReference>
<dbReference type="InterPro" id="IPR036188">
    <property type="entry name" value="FAD/NAD-bd_sf"/>
</dbReference>
<dbReference type="PANTHER" id="PTHR11632:SF73">
    <property type="entry name" value="BLR3196 PROTEIN"/>
    <property type="match status" value="1"/>
</dbReference>
<dbReference type="PANTHER" id="PTHR11632">
    <property type="entry name" value="SUCCINATE DEHYDROGENASE 2 FLAVOPROTEIN SUBUNIT"/>
    <property type="match status" value="1"/>
</dbReference>
<name>A0ABV5VRB8_9BACL</name>
<keyword evidence="6" id="KW-1185">Reference proteome</keyword>